<protein>
    <submittedName>
        <fullName evidence="2">Ankyrin and het domain protein</fullName>
    </submittedName>
</protein>
<evidence type="ECO:0000313" key="2">
    <source>
        <dbReference type="EMBL" id="ELA26548.1"/>
    </source>
</evidence>
<accession>L2FLD0</accession>
<feature type="domain" description="Heterokaryon incompatibility" evidence="1">
    <location>
        <begin position="75"/>
        <end position="240"/>
    </location>
</feature>
<proteinExistence type="predicted"/>
<dbReference type="Pfam" id="PF06985">
    <property type="entry name" value="HET"/>
    <property type="match status" value="1"/>
</dbReference>
<gene>
    <name evidence="2" type="ORF">CGGC5_12481</name>
</gene>
<dbReference type="AlphaFoldDB" id="L2FLD0"/>
<dbReference type="PANTHER" id="PTHR24148">
    <property type="entry name" value="ANKYRIN REPEAT DOMAIN-CONTAINING PROTEIN 39 HOMOLOG-RELATED"/>
    <property type="match status" value="1"/>
</dbReference>
<organism evidence="2">
    <name type="scientific">Colletotrichum fructicola (strain Nara gc5)</name>
    <name type="common">Anthracnose fungus</name>
    <name type="synonym">Colletotrichum gloeosporioides (strain Nara gc5)</name>
    <dbReference type="NCBI Taxonomy" id="1213859"/>
    <lineage>
        <taxon>Eukaryota</taxon>
        <taxon>Fungi</taxon>
        <taxon>Dikarya</taxon>
        <taxon>Ascomycota</taxon>
        <taxon>Pezizomycotina</taxon>
        <taxon>Sordariomycetes</taxon>
        <taxon>Hypocreomycetidae</taxon>
        <taxon>Glomerellales</taxon>
        <taxon>Glomerellaceae</taxon>
        <taxon>Colletotrichum</taxon>
        <taxon>Colletotrichum gloeosporioides species complex</taxon>
    </lineage>
</organism>
<dbReference type="HOGENOM" id="CLU_004184_3_4_1"/>
<evidence type="ECO:0000259" key="1">
    <source>
        <dbReference type="Pfam" id="PF06985"/>
    </source>
</evidence>
<reference evidence="2" key="1">
    <citation type="submission" date="2012-08" db="EMBL/GenBank/DDBJ databases">
        <title>Genome analysis of Colletotrichum orbiculare and Colletotrichum fructicola.</title>
        <authorList>
            <person name="Gan P.H.P."/>
            <person name="Ikeda K."/>
            <person name="Irieda H."/>
            <person name="Narusaka M."/>
            <person name="O'Connell R.J."/>
            <person name="Narusaka Y."/>
            <person name="Takano Y."/>
            <person name="Kubo Y."/>
            <person name="Shirasu K."/>
        </authorList>
    </citation>
    <scope>NUCLEOTIDE SEQUENCE</scope>
    <source>
        <strain evidence="2">Nara gc5</strain>
    </source>
</reference>
<dbReference type="InterPro" id="IPR010730">
    <property type="entry name" value="HET"/>
</dbReference>
<sequence length="363" mass="42317">MSEKYQRSPEPPQQAVALRQASPRINSPNVLEYQYKPLALDKIRVLVLLPGEFSSPLQGYIVHGYYDRSACELSYEALSYTWGGQATPETFRVLQHPNENSSTEGRIIKIGKNLETALRHLRQTSGTRTIWCDAMCINQNDLDERAIQVRGMGDIYRRANRVVVWLGPETDTLYRAMQILKFLGSIFYYDFERYKIRRHPDTANLLPHDWSPIHFHIADWHSIYGFFDLTWFKRLWVKQEIILASDSIFMIGRQELSWDDFCGAACYLSDVGLRHTKHWDEPKRKELKDLLEQIYFMFSYGENRHIAITLELANRCECLDPRDKIYGILGLHEELHVDPDYKKDHRDGGIVGNNIRVTVSKSS</sequence>
<dbReference type="EMBL" id="KB021039">
    <property type="protein sequence ID" value="ELA26548.1"/>
    <property type="molecule type" value="Genomic_DNA"/>
</dbReference>
<dbReference type="InterPro" id="IPR052895">
    <property type="entry name" value="HetReg/Transcr_Mod"/>
</dbReference>
<name>L2FLD0_COLFN</name>
<dbReference type="PANTHER" id="PTHR24148:SF64">
    <property type="entry name" value="HETEROKARYON INCOMPATIBILITY DOMAIN-CONTAINING PROTEIN"/>
    <property type="match status" value="1"/>
</dbReference>
<dbReference type="STRING" id="1213859.L2FLD0"/>